<proteinExistence type="predicted"/>
<evidence type="ECO:0000256" key="1">
    <source>
        <dbReference type="SAM" id="Phobius"/>
    </source>
</evidence>
<organism evidence="2 3">
    <name type="scientific">Bacillus mycoides</name>
    <dbReference type="NCBI Taxonomy" id="1405"/>
    <lineage>
        <taxon>Bacteria</taxon>
        <taxon>Bacillati</taxon>
        <taxon>Bacillota</taxon>
        <taxon>Bacilli</taxon>
        <taxon>Bacillales</taxon>
        <taxon>Bacillaceae</taxon>
        <taxon>Bacillus</taxon>
        <taxon>Bacillus cereus group</taxon>
    </lineage>
</organism>
<feature type="transmembrane region" description="Helical" evidence="1">
    <location>
        <begin position="429"/>
        <end position="449"/>
    </location>
</feature>
<evidence type="ECO:0000313" key="2">
    <source>
        <dbReference type="EMBL" id="OFD71991.1"/>
    </source>
</evidence>
<feature type="transmembrane region" description="Helical" evidence="1">
    <location>
        <begin position="73"/>
        <end position="90"/>
    </location>
</feature>
<protein>
    <recommendedName>
        <fullName evidence="4">O-antigen polysaccharide polymerase Wzy</fullName>
    </recommendedName>
</protein>
<dbReference type="AlphaFoldDB" id="A0A1E8B0I4"/>
<dbReference type="RefSeq" id="WP_070145548.1">
    <property type="nucleotide sequence ID" value="NZ_LXLT01000067.1"/>
</dbReference>
<feature type="transmembrane region" description="Helical" evidence="1">
    <location>
        <begin position="110"/>
        <end position="131"/>
    </location>
</feature>
<comment type="caution">
    <text evidence="2">The sequence shown here is derived from an EMBL/GenBank/DDBJ whole genome shotgun (WGS) entry which is preliminary data.</text>
</comment>
<sequence length="482" mass="55479">MKHSKMRNSGNVISFPLLINVLLVALLVILSSVSLLFFSTNEVVALIPIAITALFIIRRIILIIFHKVPTLDIWAIFTYASILIFIYSPLYHLITHQPIANNLPSDFTNLIAIIAWTSLPVIPLFYFGSYIRKNIKWRIKKEAFKNEEIKVPNISFIAFVYILVGFSANMIIESGIGLGVLTGTLYVLNDFFSVGLIFLYFNWASKVAKKDKNVKFLGLIYLLVIVVLISLFNLDRGSRFFILVYAFWGLHIYVNYLNKKFNITKLIVITIILIPLLTQYKLFKYAEYNTDYLVDSNYRKSIQNQYEQLTPGYTIATDLGRYYIWMLYYKELQPNGNIDYQHGKTYVDAALTMLPSWIVSNKPPGMIALSHDAESGRGFYEQYRPTTAKIGGFWAESYVNFGFLGIWTLAIIFGYFLEVINEVINRNKFGGITPVVAGLLVTFGAEFLLHDSRLILWHVAKDLFLIFPLIIYMKFKKKRFNT</sequence>
<feature type="transmembrane region" description="Helical" evidence="1">
    <location>
        <begin position="184"/>
        <end position="204"/>
    </location>
</feature>
<feature type="transmembrane region" description="Helical" evidence="1">
    <location>
        <begin position="240"/>
        <end position="256"/>
    </location>
</feature>
<name>A0A1E8B0I4_BACMY</name>
<feature type="transmembrane region" description="Helical" evidence="1">
    <location>
        <begin position="455"/>
        <end position="473"/>
    </location>
</feature>
<reference evidence="2 3" key="1">
    <citation type="submission" date="2016-05" db="EMBL/GenBank/DDBJ databases">
        <title>Bacillus thuringiensis and Bacillus weihenstephanensis as novel biocontrol agents of wilt causing Verticillium species.</title>
        <authorList>
            <person name="Hollensteiner J."/>
            <person name="Wemheuer F."/>
            <person name="Harting R."/>
            <person name="Kolarzyk A."/>
            <person name="Diaz-Valerio S."/>
            <person name="Poehlein A."/>
            <person name="Brzuszkiewicz E."/>
            <person name="Nesemann K."/>
            <person name="Braus-Stromeyer S."/>
            <person name="Braus G."/>
            <person name="Daniel R."/>
            <person name="Liesegang H."/>
        </authorList>
    </citation>
    <scope>NUCLEOTIDE SEQUENCE [LARGE SCALE GENOMIC DNA]</scope>
    <source>
        <strain evidence="2 3">GOE8</strain>
    </source>
</reference>
<evidence type="ECO:0008006" key="4">
    <source>
        <dbReference type="Google" id="ProtNLM"/>
    </source>
</evidence>
<feature type="transmembrane region" description="Helical" evidence="1">
    <location>
        <begin position="151"/>
        <end position="172"/>
    </location>
</feature>
<dbReference type="Proteomes" id="UP000175706">
    <property type="component" value="Unassembled WGS sequence"/>
</dbReference>
<dbReference type="PATRIC" id="fig|86662.25.peg.5397"/>
<keyword evidence="1" id="KW-0812">Transmembrane</keyword>
<dbReference type="EMBL" id="LXLT01000067">
    <property type="protein sequence ID" value="OFD71991.1"/>
    <property type="molecule type" value="Genomic_DNA"/>
</dbReference>
<feature type="transmembrane region" description="Helical" evidence="1">
    <location>
        <begin position="263"/>
        <end position="283"/>
    </location>
</feature>
<keyword evidence="1" id="KW-1133">Transmembrane helix</keyword>
<feature type="transmembrane region" description="Helical" evidence="1">
    <location>
        <begin position="43"/>
        <end position="61"/>
    </location>
</feature>
<accession>A0A1E8B0I4</accession>
<feature type="transmembrane region" description="Helical" evidence="1">
    <location>
        <begin position="398"/>
        <end position="417"/>
    </location>
</feature>
<feature type="transmembrane region" description="Helical" evidence="1">
    <location>
        <begin position="12"/>
        <end position="37"/>
    </location>
</feature>
<feature type="transmembrane region" description="Helical" evidence="1">
    <location>
        <begin position="216"/>
        <end position="234"/>
    </location>
</feature>
<evidence type="ECO:0000313" key="3">
    <source>
        <dbReference type="Proteomes" id="UP000175706"/>
    </source>
</evidence>
<gene>
    <name evidence="2" type="ORF">BWGOE8_52630</name>
</gene>
<keyword evidence="1" id="KW-0472">Membrane</keyword>